<proteinExistence type="predicted"/>
<accession>A0A0A9DDZ6</accession>
<reference evidence="1" key="2">
    <citation type="journal article" date="2015" name="Data Brief">
        <title>Shoot transcriptome of the giant reed, Arundo donax.</title>
        <authorList>
            <person name="Barrero R.A."/>
            <person name="Guerrero F.D."/>
            <person name="Moolhuijzen P."/>
            <person name="Goolsby J.A."/>
            <person name="Tidwell J."/>
            <person name="Bellgard S.E."/>
            <person name="Bellgard M.I."/>
        </authorList>
    </citation>
    <scope>NUCLEOTIDE SEQUENCE</scope>
    <source>
        <tissue evidence="1">Shoot tissue taken approximately 20 cm above the soil surface</tissue>
    </source>
</reference>
<dbReference type="AlphaFoldDB" id="A0A0A9DDZ6"/>
<dbReference type="EMBL" id="GBRH01212987">
    <property type="protein sequence ID" value="JAD84908.1"/>
    <property type="molecule type" value="Transcribed_RNA"/>
</dbReference>
<reference evidence="1" key="1">
    <citation type="submission" date="2014-09" db="EMBL/GenBank/DDBJ databases">
        <authorList>
            <person name="Magalhaes I.L.F."/>
            <person name="Oliveira U."/>
            <person name="Santos F.R."/>
            <person name="Vidigal T.H.D.A."/>
            <person name="Brescovit A.D."/>
            <person name="Santos A.J."/>
        </authorList>
    </citation>
    <scope>NUCLEOTIDE SEQUENCE</scope>
    <source>
        <tissue evidence="1">Shoot tissue taken approximately 20 cm above the soil surface</tissue>
    </source>
</reference>
<sequence length="71" mass="7812">MYSVHRSGPSASPLFYNSPFYLLLLPIDGCEEEEGSVASTCHTMTSEQSEGIPFTLLKSSRITCCTNFIES</sequence>
<evidence type="ECO:0000313" key="1">
    <source>
        <dbReference type="EMBL" id="JAD84908.1"/>
    </source>
</evidence>
<protein>
    <submittedName>
        <fullName evidence="1">Uncharacterized protein</fullName>
    </submittedName>
</protein>
<name>A0A0A9DDZ6_ARUDO</name>
<organism evidence="1">
    <name type="scientific">Arundo donax</name>
    <name type="common">Giant reed</name>
    <name type="synonym">Donax arundinaceus</name>
    <dbReference type="NCBI Taxonomy" id="35708"/>
    <lineage>
        <taxon>Eukaryota</taxon>
        <taxon>Viridiplantae</taxon>
        <taxon>Streptophyta</taxon>
        <taxon>Embryophyta</taxon>
        <taxon>Tracheophyta</taxon>
        <taxon>Spermatophyta</taxon>
        <taxon>Magnoliopsida</taxon>
        <taxon>Liliopsida</taxon>
        <taxon>Poales</taxon>
        <taxon>Poaceae</taxon>
        <taxon>PACMAD clade</taxon>
        <taxon>Arundinoideae</taxon>
        <taxon>Arundineae</taxon>
        <taxon>Arundo</taxon>
    </lineage>
</organism>